<comment type="caution">
    <text evidence="1">The sequence shown here is derived from an EMBL/GenBank/DDBJ whole genome shotgun (WGS) entry which is preliminary data.</text>
</comment>
<proteinExistence type="predicted"/>
<dbReference type="EMBL" id="CM046131">
    <property type="protein sequence ID" value="KAI8429631.1"/>
    <property type="molecule type" value="Genomic_DNA"/>
</dbReference>
<sequence length="77" mass="8660">MLMVGVSKKFRRRSCDVPGVLAGAAKLGLEEHDARAHTQRLHTMTSTMARECGRENVKAPARRPRKRLRTAPNYTKS</sequence>
<accession>A0ACC0K016</accession>
<keyword evidence="2" id="KW-1185">Reference proteome</keyword>
<reference evidence="1 2" key="1">
    <citation type="journal article" date="2022" name="Genome Biol. Evol.">
        <title>The Spruce Budworm Genome: Reconstructing the Evolutionary History of Antifreeze Proteins.</title>
        <authorList>
            <person name="Beliveau C."/>
            <person name="Gagne P."/>
            <person name="Picq S."/>
            <person name="Vernygora O."/>
            <person name="Keeling C.I."/>
            <person name="Pinkney K."/>
            <person name="Doucet D."/>
            <person name="Wen F."/>
            <person name="Johnston J.S."/>
            <person name="Maaroufi H."/>
            <person name="Boyle B."/>
            <person name="Laroche J."/>
            <person name="Dewar K."/>
            <person name="Juretic N."/>
            <person name="Blackburn G."/>
            <person name="Nisole A."/>
            <person name="Brunet B."/>
            <person name="Brandao M."/>
            <person name="Lumley L."/>
            <person name="Duan J."/>
            <person name="Quan G."/>
            <person name="Lucarotti C.J."/>
            <person name="Roe A.D."/>
            <person name="Sperling F.A.H."/>
            <person name="Levesque R.C."/>
            <person name="Cusson M."/>
        </authorList>
    </citation>
    <scope>NUCLEOTIDE SEQUENCE [LARGE SCALE GENOMIC DNA]</scope>
    <source>
        <strain evidence="1">Glfc:IPQL:Cfum</strain>
    </source>
</reference>
<name>A0ACC0K016_CHOFU</name>
<evidence type="ECO:0000313" key="2">
    <source>
        <dbReference type="Proteomes" id="UP001064048"/>
    </source>
</evidence>
<gene>
    <name evidence="1" type="ORF">MSG28_000217</name>
</gene>
<dbReference type="Proteomes" id="UP001064048">
    <property type="component" value="Chromosome Z"/>
</dbReference>
<evidence type="ECO:0000313" key="1">
    <source>
        <dbReference type="EMBL" id="KAI8429631.1"/>
    </source>
</evidence>
<organism evidence="1 2">
    <name type="scientific">Choristoneura fumiferana</name>
    <name type="common">Spruce budworm moth</name>
    <name type="synonym">Archips fumiferana</name>
    <dbReference type="NCBI Taxonomy" id="7141"/>
    <lineage>
        <taxon>Eukaryota</taxon>
        <taxon>Metazoa</taxon>
        <taxon>Ecdysozoa</taxon>
        <taxon>Arthropoda</taxon>
        <taxon>Hexapoda</taxon>
        <taxon>Insecta</taxon>
        <taxon>Pterygota</taxon>
        <taxon>Neoptera</taxon>
        <taxon>Endopterygota</taxon>
        <taxon>Lepidoptera</taxon>
        <taxon>Glossata</taxon>
        <taxon>Ditrysia</taxon>
        <taxon>Tortricoidea</taxon>
        <taxon>Tortricidae</taxon>
        <taxon>Tortricinae</taxon>
        <taxon>Choristoneura</taxon>
    </lineage>
</organism>
<protein>
    <submittedName>
        <fullName evidence="1">Uncharacterized protein</fullName>
    </submittedName>
</protein>